<accession>A0A9P8PLA6</accession>
<organism evidence="2 3">
    <name type="scientific">Ogataea polymorpha</name>
    <dbReference type="NCBI Taxonomy" id="460523"/>
    <lineage>
        <taxon>Eukaryota</taxon>
        <taxon>Fungi</taxon>
        <taxon>Dikarya</taxon>
        <taxon>Ascomycota</taxon>
        <taxon>Saccharomycotina</taxon>
        <taxon>Pichiomycetes</taxon>
        <taxon>Pichiales</taxon>
        <taxon>Pichiaceae</taxon>
        <taxon>Ogataea</taxon>
    </lineage>
</organism>
<dbReference type="EMBL" id="JAEUBD010000526">
    <property type="protein sequence ID" value="KAH3673957.1"/>
    <property type="molecule type" value="Genomic_DNA"/>
</dbReference>
<reference evidence="2" key="2">
    <citation type="submission" date="2021-01" db="EMBL/GenBank/DDBJ databases">
        <authorList>
            <person name="Schikora-Tamarit M.A."/>
        </authorList>
    </citation>
    <scope>NUCLEOTIDE SEQUENCE</scope>
    <source>
        <strain evidence="2">NCAIM Y.01608</strain>
    </source>
</reference>
<sequence length="226" mass="25456">MSISSINANDDCRTASDQMESPPSSFVPKQYPLALSIIERRLIIEILSSIARTVYWINPKSSIRSAIKVVSLSYFSLKDTTQNLKSSSFSSLLKIFLNIGLLVNSSVCPGQSNIMYVDCPSRLRDIKSLIFSMKYWMLCSNTSKQYTRPPLGPNRIFSSFMISSSVMKSLISIVQWYGKRSFAGSRFTISEFLPIEFKNWFMPLQYVDFPAPGGPITICPYGGMIE</sequence>
<evidence type="ECO:0000313" key="3">
    <source>
        <dbReference type="Proteomes" id="UP000788993"/>
    </source>
</evidence>
<feature type="compositionally biased region" description="Polar residues" evidence="1">
    <location>
        <begin position="15"/>
        <end position="24"/>
    </location>
</feature>
<reference evidence="2" key="1">
    <citation type="journal article" date="2021" name="Open Biol.">
        <title>Shared evolutionary footprints suggest mitochondrial oxidative damage underlies multiple complex I losses in fungi.</title>
        <authorList>
            <person name="Schikora-Tamarit M.A."/>
            <person name="Marcet-Houben M."/>
            <person name="Nosek J."/>
            <person name="Gabaldon T."/>
        </authorList>
    </citation>
    <scope>NUCLEOTIDE SEQUENCE</scope>
    <source>
        <strain evidence="2">NCAIM Y.01608</strain>
    </source>
</reference>
<evidence type="ECO:0000313" key="2">
    <source>
        <dbReference type="EMBL" id="KAH3673957.1"/>
    </source>
</evidence>
<proteinExistence type="predicted"/>
<protein>
    <submittedName>
        <fullName evidence="2">Uncharacterized protein</fullName>
    </submittedName>
</protein>
<gene>
    <name evidence="2" type="ORF">OGATHE_001937</name>
</gene>
<evidence type="ECO:0000256" key="1">
    <source>
        <dbReference type="SAM" id="MobiDB-lite"/>
    </source>
</evidence>
<comment type="caution">
    <text evidence="2">The sequence shown here is derived from an EMBL/GenBank/DDBJ whole genome shotgun (WGS) entry which is preliminary data.</text>
</comment>
<name>A0A9P8PLA6_9ASCO</name>
<keyword evidence="3" id="KW-1185">Reference proteome</keyword>
<feature type="region of interest" description="Disordered" evidence="1">
    <location>
        <begin position="1"/>
        <end position="26"/>
    </location>
</feature>
<dbReference type="AlphaFoldDB" id="A0A9P8PLA6"/>
<dbReference type="Proteomes" id="UP000788993">
    <property type="component" value="Unassembled WGS sequence"/>
</dbReference>